<dbReference type="PIRSF" id="PIRSF019404">
    <property type="entry name" value="FliJ"/>
    <property type="match status" value="1"/>
</dbReference>
<dbReference type="InterPro" id="IPR052570">
    <property type="entry name" value="FliJ"/>
</dbReference>
<dbReference type="EMBL" id="CP014007">
    <property type="protein sequence ID" value="ANI81739.1"/>
    <property type="molecule type" value="Genomic_DNA"/>
</dbReference>
<evidence type="ECO:0000313" key="13">
    <source>
        <dbReference type="EMBL" id="SFC75199.1"/>
    </source>
</evidence>
<evidence type="ECO:0000313" key="12">
    <source>
        <dbReference type="EMBL" id="ANI81739.1"/>
    </source>
</evidence>
<dbReference type="Proteomes" id="UP000182314">
    <property type="component" value="Unassembled WGS sequence"/>
</dbReference>
<keyword evidence="4 11" id="KW-0813">Transport</keyword>
<evidence type="ECO:0000256" key="5">
    <source>
        <dbReference type="ARBA" id="ARBA00022475"/>
    </source>
</evidence>
<dbReference type="GO" id="GO:0005886">
    <property type="term" value="C:plasma membrane"/>
    <property type="evidence" value="ECO:0007669"/>
    <property type="project" value="UniProtKB-SubCell"/>
</dbReference>
<keyword evidence="5 11" id="KW-1003">Cell membrane</keyword>
<dbReference type="AlphaFoldDB" id="A0AA94KQR1"/>
<dbReference type="GO" id="GO:0006935">
    <property type="term" value="P:chemotaxis"/>
    <property type="evidence" value="ECO:0007669"/>
    <property type="project" value="UniProtKB-UniRule"/>
</dbReference>
<evidence type="ECO:0000256" key="6">
    <source>
        <dbReference type="ARBA" id="ARBA00022500"/>
    </source>
</evidence>
<dbReference type="GO" id="GO:0003774">
    <property type="term" value="F:cytoskeletal motor activity"/>
    <property type="evidence" value="ECO:0007669"/>
    <property type="project" value="UniProtKB-UniRule"/>
</dbReference>
<keyword evidence="13" id="KW-0282">Flagellum</keyword>
<keyword evidence="13" id="KW-0966">Cell projection</keyword>
<keyword evidence="8 11" id="KW-0653">Protein transport</keyword>
<comment type="similarity">
    <text evidence="2 11">Belongs to the FliJ family.</text>
</comment>
<dbReference type="Proteomes" id="UP000078227">
    <property type="component" value="Chromosome"/>
</dbReference>
<reference evidence="12 14" key="2">
    <citation type="submission" date="2021-03" db="EMBL/GenBank/DDBJ databases">
        <authorList>
            <person name="Li Y."/>
            <person name="Li S."/>
            <person name="Chen M."/>
            <person name="Peng G."/>
            <person name="Tan Z."/>
            <person name="An Q."/>
        </authorList>
    </citation>
    <scope>NUCLEOTIDE SEQUENCE [LARGE SCALE GENOMIC DNA]</scope>
    <source>
        <strain evidence="12 14">Ola 51</strain>
    </source>
</reference>
<protein>
    <recommendedName>
        <fullName evidence="3 11">Flagellar FliJ protein</fullName>
    </recommendedName>
</protein>
<dbReference type="InterPro" id="IPR018006">
    <property type="entry name" value="Flag_FliJ_proteobac"/>
</dbReference>
<keyword evidence="6 11" id="KW-0145">Chemotaxis</keyword>
<organism evidence="13 15">
    <name type="scientific">Kosakonia oryzae</name>
    <dbReference type="NCBI Taxonomy" id="497725"/>
    <lineage>
        <taxon>Bacteria</taxon>
        <taxon>Pseudomonadati</taxon>
        <taxon>Pseudomonadota</taxon>
        <taxon>Gammaproteobacteria</taxon>
        <taxon>Enterobacterales</taxon>
        <taxon>Enterobacteriaceae</taxon>
        <taxon>Kosakonia</taxon>
    </lineage>
</organism>
<name>A0AA94KQR1_9ENTR</name>
<dbReference type="RefSeq" id="WP_064564341.1">
    <property type="nucleotide sequence ID" value="NZ_CP014007.2"/>
</dbReference>
<keyword evidence="13" id="KW-0969">Cilium</keyword>
<dbReference type="Pfam" id="PF02050">
    <property type="entry name" value="FliJ"/>
    <property type="match status" value="1"/>
</dbReference>
<evidence type="ECO:0000256" key="7">
    <source>
        <dbReference type="ARBA" id="ARBA00022795"/>
    </source>
</evidence>
<dbReference type="InterPro" id="IPR012823">
    <property type="entry name" value="Flagell_FliJ"/>
</dbReference>
<keyword evidence="7 11" id="KW-1005">Bacterial flagellum biogenesis</keyword>
<dbReference type="EMBL" id="FOKO01000004">
    <property type="protein sequence ID" value="SFC75199.1"/>
    <property type="molecule type" value="Genomic_DNA"/>
</dbReference>
<keyword evidence="10 11" id="KW-1006">Bacterial flagellum protein export</keyword>
<dbReference type="PANTHER" id="PTHR38786">
    <property type="entry name" value="FLAGELLAR FLIJ PROTEIN"/>
    <property type="match status" value="1"/>
</dbReference>
<dbReference type="Gene3D" id="1.10.287.1700">
    <property type="match status" value="1"/>
</dbReference>
<evidence type="ECO:0000256" key="9">
    <source>
        <dbReference type="ARBA" id="ARBA00023136"/>
    </source>
</evidence>
<reference evidence="13 15" key="1">
    <citation type="submission" date="2016-10" db="EMBL/GenBank/DDBJ databases">
        <authorList>
            <person name="Varghese N."/>
            <person name="Submissions S."/>
        </authorList>
    </citation>
    <scope>NUCLEOTIDE SEQUENCE [LARGE SCALE GENOMIC DNA]</scope>
    <source>
        <strain evidence="13 15">CGMCC 1.7012</strain>
    </source>
</reference>
<dbReference type="GO" id="GO:0009288">
    <property type="term" value="C:bacterial-type flagellum"/>
    <property type="evidence" value="ECO:0007669"/>
    <property type="project" value="UniProtKB-UniRule"/>
</dbReference>
<dbReference type="PANTHER" id="PTHR38786:SF1">
    <property type="entry name" value="FLAGELLAR FLIJ PROTEIN"/>
    <property type="match status" value="1"/>
</dbReference>
<dbReference type="PRINTS" id="PR01004">
    <property type="entry name" value="FLGFLIJ"/>
</dbReference>
<dbReference type="KEGG" id="kor:AWR26_06050"/>
<dbReference type="NCBIfam" id="TIGR02473">
    <property type="entry name" value="flagell_FliJ"/>
    <property type="match status" value="1"/>
</dbReference>
<evidence type="ECO:0000313" key="14">
    <source>
        <dbReference type="Proteomes" id="UP000078227"/>
    </source>
</evidence>
<keyword evidence="14" id="KW-1185">Reference proteome</keyword>
<proteinExistence type="inferred from homology"/>
<sequence length="148" mass="17163">MAKPGPMDHLRELAEKKLNDTAIRLGSAQQNFVQETSRLEQLHTYAHEYRQQLQDSVRTSSVSILSLQTQQNFLASLDGVVAQQVKRVSASQHKVDSEKDAWKQDKRRLNAFQTLKDRADEQQLLKENRLEQKMMDEFARRAASQRQL</sequence>
<comment type="function">
    <text evidence="11">Flagellar protein that affects chemotactic events.</text>
</comment>
<keyword evidence="9 11" id="KW-0472">Membrane</keyword>
<evidence type="ECO:0000256" key="3">
    <source>
        <dbReference type="ARBA" id="ARBA00020392"/>
    </source>
</evidence>
<evidence type="ECO:0000256" key="8">
    <source>
        <dbReference type="ARBA" id="ARBA00022927"/>
    </source>
</evidence>
<dbReference type="GO" id="GO:0015031">
    <property type="term" value="P:protein transport"/>
    <property type="evidence" value="ECO:0007669"/>
    <property type="project" value="UniProtKB-UniRule"/>
</dbReference>
<evidence type="ECO:0000256" key="4">
    <source>
        <dbReference type="ARBA" id="ARBA00022448"/>
    </source>
</evidence>
<comment type="subcellular location">
    <subcellularLocation>
        <location evidence="1">Cell membrane</location>
        <topology evidence="1">Peripheral membrane protein</topology>
        <orientation evidence="1">Cytoplasmic side</orientation>
    </subcellularLocation>
</comment>
<evidence type="ECO:0000256" key="11">
    <source>
        <dbReference type="PIRNR" id="PIRNR019404"/>
    </source>
</evidence>
<evidence type="ECO:0000256" key="2">
    <source>
        <dbReference type="ARBA" id="ARBA00010004"/>
    </source>
</evidence>
<accession>A0AA94KQR1</accession>
<dbReference type="InterPro" id="IPR053716">
    <property type="entry name" value="Flag_assembly_chemotaxis_eff"/>
</dbReference>
<dbReference type="GO" id="GO:0071973">
    <property type="term" value="P:bacterial-type flagellum-dependent cell motility"/>
    <property type="evidence" value="ECO:0007669"/>
    <property type="project" value="InterPro"/>
</dbReference>
<evidence type="ECO:0000256" key="10">
    <source>
        <dbReference type="ARBA" id="ARBA00023225"/>
    </source>
</evidence>
<evidence type="ECO:0000313" key="15">
    <source>
        <dbReference type="Proteomes" id="UP000182314"/>
    </source>
</evidence>
<gene>
    <name evidence="12" type="primary">fliJ</name>
    <name evidence="12" type="ORF">AWR26_06050</name>
    <name evidence="13" type="ORF">SAMN05216286_3094</name>
</gene>
<dbReference type="GO" id="GO:0044781">
    <property type="term" value="P:bacterial-type flagellum organization"/>
    <property type="evidence" value="ECO:0007669"/>
    <property type="project" value="UniProtKB-KW"/>
</dbReference>
<evidence type="ECO:0000256" key="1">
    <source>
        <dbReference type="ARBA" id="ARBA00004413"/>
    </source>
</evidence>